<protein>
    <submittedName>
        <fullName evidence="2">Uncharacterized protein</fullName>
    </submittedName>
</protein>
<accession>A0A0K9NJP1</accession>
<keyword evidence="3" id="KW-1185">Reference proteome</keyword>
<sequence length="28" mass="2886">MPLGGAAKPSRTVSRRPAAMSLSTSQDL</sequence>
<gene>
    <name evidence="2" type="ORF">ZOSMA_9953G00020</name>
</gene>
<feature type="region of interest" description="Disordered" evidence="1">
    <location>
        <begin position="1"/>
        <end position="28"/>
    </location>
</feature>
<reference evidence="3" key="1">
    <citation type="journal article" date="2016" name="Nature">
        <title>The genome of the seagrass Zostera marina reveals angiosperm adaptation to the sea.</title>
        <authorList>
            <person name="Olsen J.L."/>
            <person name="Rouze P."/>
            <person name="Verhelst B."/>
            <person name="Lin Y.-C."/>
            <person name="Bayer T."/>
            <person name="Collen J."/>
            <person name="Dattolo E."/>
            <person name="De Paoli E."/>
            <person name="Dittami S."/>
            <person name="Maumus F."/>
            <person name="Michel G."/>
            <person name="Kersting A."/>
            <person name="Lauritano C."/>
            <person name="Lohaus R."/>
            <person name="Toepel M."/>
            <person name="Tonon T."/>
            <person name="Vanneste K."/>
            <person name="Amirebrahimi M."/>
            <person name="Brakel J."/>
            <person name="Bostroem C."/>
            <person name="Chovatia M."/>
            <person name="Grimwood J."/>
            <person name="Jenkins J.W."/>
            <person name="Jueterbock A."/>
            <person name="Mraz A."/>
            <person name="Stam W.T."/>
            <person name="Tice H."/>
            <person name="Bornberg-Bauer E."/>
            <person name="Green P.J."/>
            <person name="Pearson G.A."/>
            <person name="Procaccini G."/>
            <person name="Duarte C.M."/>
            <person name="Schmutz J."/>
            <person name="Reusch T.B.H."/>
            <person name="Van de Peer Y."/>
        </authorList>
    </citation>
    <scope>NUCLEOTIDE SEQUENCE [LARGE SCALE GENOMIC DNA]</scope>
    <source>
        <strain evidence="3">cv. Finnish</strain>
    </source>
</reference>
<feature type="non-terminal residue" evidence="2">
    <location>
        <position position="28"/>
    </location>
</feature>
<dbReference type="EMBL" id="LFYR01002223">
    <property type="protein sequence ID" value="KMZ56175.1"/>
    <property type="molecule type" value="Genomic_DNA"/>
</dbReference>
<proteinExistence type="predicted"/>
<name>A0A0K9NJP1_ZOSMR</name>
<evidence type="ECO:0000256" key="1">
    <source>
        <dbReference type="SAM" id="MobiDB-lite"/>
    </source>
</evidence>
<evidence type="ECO:0000313" key="2">
    <source>
        <dbReference type="EMBL" id="KMZ56175.1"/>
    </source>
</evidence>
<comment type="caution">
    <text evidence="2">The sequence shown here is derived from an EMBL/GenBank/DDBJ whole genome shotgun (WGS) entry which is preliminary data.</text>
</comment>
<dbReference type="Proteomes" id="UP000036987">
    <property type="component" value="Unassembled WGS sequence"/>
</dbReference>
<evidence type="ECO:0000313" key="3">
    <source>
        <dbReference type="Proteomes" id="UP000036987"/>
    </source>
</evidence>
<dbReference type="AlphaFoldDB" id="A0A0K9NJP1"/>
<organism evidence="2 3">
    <name type="scientific">Zostera marina</name>
    <name type="common">Eelgrass</name>
    <dbReference type="NCBI Taxonomy" id="29655"/>
    <lineage>
        <taxon>Eukaryota</taxon>
        <taxon>Viridiplantae</taxon>
        <taxon>Streptophyta</taxon>
        <taxon>Embryophyta</taxon>
        <taxon>Tracheophyta</taxon>
        <taxon>Spermatophyta</taxon>
        <taxon>Magnoliopsida</taxon>
        <taxon>Liliopsida</taxon>
        <taxon>Zosteraceae</taxon>
        <taxon>Zostera</taxon>
    </lineage>
</organism>